<evidence type="ECO:0000256" key="3">
    <source>
        <dbReference type="ARBA" id="ARBA00010871"/>
    </source>
</evidence>
<dbReference type="NCBIfam" id="TIGR01205">
    <property type="entry name" value="D_ala_D_alaTIGR"/>
    <property type="match status" value="1"/>
</dbReference>
<dbReference type="SUPFAM" id="SSF52440">
    <property type="entry name" value="PreATP-grasp domain"/>
    <property type="match status" value="1"/>
</dbReference>
<dbReference type="InterPro" id="IPR005905">
    <property type="entry name" value="D_ala_D_ala"/>
</dbReference>
<dbReference type="EC" id="6.3.2.4" evidence="14"/>
<evidence type="ECO:0000256" key="4">
    <source>
        <dbReference type="ARBA" id="ARBA00022598"/>
    </source>
</evidence>
<comment type="similarity">
    <text evidence="3 14">Belongs to the D-alanine--D-alanine ligase family.</text>
</comment>
<dbReference type="Pfam" id="PF01820">
    <property type="entry name" value="Dala_Dala_lig_N"/>
    <property type="match status" value="1"/>
</dbReference>
<evidence type="ECO:0000256" key="13">
    <source>
        <dbReference type="ARBA" id="ARBA00047614"/>
    </source>
</evidence>
<keyword evidence="14" id="KW-0963">Cytoplasm</keyword>
<dbReference type="Gene3D" id="3.30.1490.20">
    <property type="entry name" value="ATP-grasp fold, A domain"/>
    <property type="match status" value="1"/>
</dbReference>
<evidence type="ECO:0000256" key="5">
    <source>
        <dbReference type="ARBA" id="ARBA00022723"/>
    </source>
</evidence>
<keyword evidence="8" id="KW-0460">Magnesium</keyword>
<comment type="cofactor">
    <cofactor evidence="2">
        <name>Mg(2+)</name>
        <dbReference type="ChEBI" id="CHEBI:18420"/>
    </cofactor>
</comment>
<dbReference type="RefSeq" id="WP_220017707.1">
    <property type="nucleotide sequence ID" value="NZ_CP075587.1"/>
</dbReference>
<keyword evidence="9 14" id="KW-0133">Cell shape</keyword>
<evidence type="ECO:0000256" key="10">
    <source>
        <dbReference type="ARBA" id="ARBA00022984"/>
    </source>
</evidence>
<evidence type="ECO:0000313" key="17">
    <source>
        <dbReference type="EMBL" id="QYF48235.1"/>
    </source>
</evidence>
<evidence type="ECO:0000256" key="9">
    <source>
        <dbReference type="ARBA" id="ARBA00022960"/>
    </source>
</evidence>
<dbReference type="PROSITE" id="PS00843">
    <property type="entry name" value="DALA_DALA_LIGASE_1"/>
    <property type="match status" value="1"/>
</dbReference>
<sequence length="366" mass="41291">MKKKVRLGLLFGGKSTEHEVSLISAKNILEALDLEKYEPVLMSINKQGQWHLETQETLRKMVFSNAILENFTEKLAIVPIEECKQIVSYKDSKLQESLDLDVIFPILHGVYGEDGTIQGLLQLANIPFVGAGVLGSAMGMDKDVMKRLLQQADIPVAPFICLHDYQEIPAFEEVVLELGCPFFVKPANTGSSIGITKVSNQVTYLLAIKNAFLYDRKILLEKYVQGREIECAVLGNEDLQASLPGEIEPLHEFYSYEAKYLDAKRAKLHIPASLAKKQITHIQTMAMTVFRTLCCEGMARVDFFLTKNQELLVNEINTIPGFTRISMYPKLWEISGLSYSQLIDQLIQLAIIRHEKRKKIQTRIGG</sequence>
<feature type="domain" description="ATP-grasp" evidence="16">
    <location>
        <begin position="146"/>
        <end position="348"/>
    </location>
</feature>
<dbReference type="Proteomes" id="UP000826014">
    <property type="component" value="Chromosome"/>
</dbReference>
<proteinExistence type="inferred from homology"/>
<keyword evidence="10 14" id="KW-0573">Peptidoglycan synthesis</keyword>
<evidence type="ECO:0000256" key="11">
    <source>
        <dbReference type="ARBA" id="ARBA00023211"/>
    </source>
</evidence>
<evidence type="ECO:0000256" key="6">
    <source>
        <dbReference type="ARBA" id="ARBA00022741"/>
    </source>
</evidence>
<dbReference type="InterPro" id="IPR016185">
    <property type="entry name" value="PreATP-grasp_dom_sf"/>
</dbReference>
<dbReference type="PANTHER" id="PTHR23132">
    <property type="entry name" value="D-ALANINE--D-ALANINE LIGASE"/>
    <property type="match status" value="1"/>
</dbReference>
<dbReference type="InterPro" id="IPR011095">
    <property type="entry name" value="Dala_Dala_lig_C"/>
</dbReference>
<name>A0ABX8V5C7_9BACT</name>
<evidence type="ECO:0000256" key="2">
    <source>
        <dbReference type="ARBA" id="ARBA00001946"/>
    </source>
</evidence>
<dbReference type="PROSITE" id="PS00844">
    <property type="entry name" value="DALA_DALA_LIGASE_2"/>
    <property type="match status" value="1"/>
</dbReference>
<dbReference type="PROSITE" id="PS50975">
    <property type="entry name" value="ATP_GRASP"/>
    <property type="match status" value="1"/>
</dbReference>
<reference evidence="17 18" key="1">
    <citation type="journal article" date="2022" name="bioRxiv">
        <title>Ecology and evolution of chlamydial symbionts of arthropods.</title>
        <authorList>
            <person name="Halter T."/>
            <person name="Koestlbacher S."/>
            <person name="Collingro A."/>
            <person name="Sixt B.S."/>
            <person name="Toenshoff E.R."/>
            <person name="Hendrickx F."/>
            <person name="Kostanjsek R."/>
            <person name="Horn M."/>
        </authorList>
    </citation>
    <scope>NUCLEOTIDE SEQUENCE [LARGE SCALE GENOMIC DNA]</scope>
    <source>
        <strain evidence="17">W744xW776</strain>
    </source>
</reference>
<evidence type="ECO:0000256" key="1">
    <source>
        <dbReference type="ARBA" id="ARBA00001936"/>
    </source>
</evidence>
<comment type="catalytic activity">
    <reaction evidence="13 14">
        <text>2 D-alanine + ATP = D-alanyl-D-alanine + ADP + phosphate + H(+)</text>
        <dbReference type="Rhea" id="RHEA:11224"/>
        <dbReference type="ChEBI" id="CHEBI:15378"/>
        <dbReference type="ChEBI" id="CHEBI:30616"/>
        <dbReference type="ChEBI" id="CHEBI:43474"/>
        <dbReference type="ChEBI" id="CHEBI:57416"/>
        <dbReference type="ChEBI" id="CHEBI:57822"/>
        <dbReference type="ChEBI" id="CHEBI:456216"/>
        <dbReference type="EC" id="6.3.2.4"/>
    </reaction>
</comment>
<gene>
    <name evidence="14" type="primary">ddl</name>
    <name evidence="17" type="ORF">RHABOEDO_000358</name>
</gene>
<evidence type="ECO:0000256" key="15">
    <source>
        <dbReference type="PROSITE-ProRule" id="PRU00409"/>
    </source>
</evidence>
<dbReference type="InterPro" id="IPR013815">
    <property type="entry name" value="ATP_grasp_subdomain_1"/>
</dbReference>
<comment type="subcellular location">
    <subcellularLocation>
        <location evidence="14">Cytoplasm</location>
    </subcellularLocation>
</comment>
<dbReference type="PANTHER" id="PTHR23132:SF25">
    <property type="entry name" value="D-ALANINE--D-ALANINE LIGASE A"/>
    <property type="match status" value="1"/>
</dbReference>
<keyword evidence="7 15" id="KW-0067">ATP-binding</keyword>
<dbReference type="NCBIfam" id="NF002525">
    <property type="entry name" value="PRK01966.1-1"/>
    <property type="match status" value="1"/>
</dbReference>
<keyword evidence="11" id="KW-0464">Manganese</keyword>
<dbReference type="SUPFAM" id="SSF56059">
    <property type="entry name" value="Glutathione synthetase ATP-binding domain-like"/>
    <property type="match status" value="1"/>
</dbReference>
<evidence type="ECO:0000256" key="12">
    <source>
        <dbReference type="ARBA" id="ARBA00023316"/>
    </source>
</evidence>
<dbReference type="InterPro" id="IPR011127">
    <property type="entry name" value="Dala_Dala_lig_N"/>
</dbReference>
<dbReference type="InterPro" id="IPR000291">
    <property type="entry name" value="D-Ala_lig_Van_CS"/>
</dbReference>
<keyword evidence="5" id="KW-0479">Metal-binding</keyword>
<evidence type="ECO:0000259" key="16">
    <source>
        <dbReference type="PROSITE" id="PS50975"/>
    </source>
</evidence>
<comment type="cofactor">
    <cofactor evidence="1">
        <name>Mn(2+)</name>
        <dbReference type="ChEBI" id="CHEBI:29035"/>
    </cofactor>
</comment>
<organism evidence="17 18">
    <name type="scientific">Candidatus Rhabdochlamydia oedothoracis</name>
    <dbReference type="NCBI Taxonomy" id="2720720"/>
    <lineage>
        <taxon>Bacteria</taxon>
        <taxon>Pseudomonadati</taxon>
        <taxon>Chlamydiota</taxon>
        <taxon>Chlamydiia</taxon>
        <taxon>Parachlamydiales</taxon>
        <taxon>Candidatus Rhabdochlamydiaceae</taxon>
        <taxon>Candidatus Rhabdochlamydia</taxon>
    </lineage>
</organism>
<comment type="function">
    <text evidence="14">Cell wall formation.</text>
</comment>
<keyword evidence="6 15" id="KW-0547">Nucleotide-binding</keyword>
<evidence type="ECO:0000313" key="18">
    <source>
        <dbReference type="Proteomes" id="UP000826014"/>
    </source>
</evidence>
<keyword evidence="4 14" id="KW-0436">Ligase</keyword>
<evidence type="ECO:0000256" key="7">
    <source>
        <dbReference type="ARBA" id="ARBA00022840"/>
    </source>
</evidence>
<dbReference type="Gene3D" id="3.40.50.20">
    <property type="match status" value="1"/>
</dbReference>
<dbReference type="NCBIfam" id="NF002378">
    <property type="entry name" value="PRK01372.1"/>
    <property type="match status" value="1"/>
</dbReference>
<comment type="pathway">
    <text evidence="14">Cell wall biogenesis; peptidoglycan biosynthesis.</text>
</comment>
<evidence type="ECO:0000256" key="8">
    <source>
        <dbReference type="ARBA" id="ARBA00022842"/>
    </source>
</evidence>
<protein>
    <recommendedName>
        <fullName evidence="14">D-alanine--D-alanine ligase</fullName>
        <ecNumber evidence="14">6.3.2.4</ecNumber>
    </recommendedName>
    <alternativeName>
        <fullName evidence="14">D-Ala-D-Ala ligase</fullName>
    </alternativeName>
    <alternativeName>
        <fullName evidence="14">D-alanylalanine synthetase</fullName>
    </alternativeName>
</protein>
<dbReference type="EMBL" id="CP075587">
    <property type="protein sequence ID" value="QYF48235.1"/>
    <property type="molecule type" value="Genomic_DNA"/>
</dbReference>
<dbReference type="InterPro" id="IPR011761">
    <property type="entry name" value="ATP-grasp"/>
</dbReference>
<evidence type="ECO:0000256" key="14">
    <source>
        <dbReference type="HAMAP-Rule" id="MF_00047"/>
    </source>
</evidence>
<dbReference type="Gene3D" id="3.30.470.20">
    <property type="entry name" value="ATP-grasp fold, B domain"/>
    <property type="match status" value="1"/>
</dbReference>
<dbReference type="GO" id="GO:0008716">
    <property type="term" value="F:D-alanine-D-alanine ligase activity"/>
    <property type="evidence" value="ECO:0007669"/>
    <property type="project" value="UniProtKB-EC"/>
</dbReference>
<dbReference type="NCBIfam" id="NF002528">
    <property type="entry name" value="PRK01966.1-4"/>
    <property type="match status" value="1"/>
</dbReference>
<dbReference type="Pfam" id="PF07478">
    <property type="entry name" value="Dala_Dala_lig_C"/>
    <property type="match status" value="1"/>
</dbReference>
<accession>A0ABX8V5C7</accession>
<dbReference type="PIRSF" id="PIRSF039102">
    <property type="entry name" value="Ddl/VanB"/>
    <property type="match status" value="1"/>
</dbReference>
<keyword evidence="18" id="KW-1185">Reference proteome</keyword>
<keyword evidence="12 14" id="KW-0961">Cell wall biogenesis/degradation</keyword>
<dbReference type="HAMAP" id="MF_00047">
    <property type="entry name" value="Dala_Dala_lig"/>
    <property type="match status" value="1"/>
</dbReference>